<keyword evidence="4" id="KW-0853">WD repeat</keyword>
<accession>A0A4Y2HPM9</accession>
<proteinExistence type="inferred from homology"/>
<dbReference type="SMART" id="SM00320">
    <property type="entry name" value="WD40"/>
    <property type="match status" value="3"/>
</dbReference>
<dbReference type="PROSITE" id="PS50082">
    <property type="entry name" value="WD_REPEATS_2"/>
    <property type="match status" value="1"/>
</dbReference>
<name>A0A4Y2HPM9_ARAVE</name>
<organism evidence="6 7">
    <name type="scientific">Araneus ventricosus</name>
    <name type="common">Orbweaver spider</name>
    <name type="synonym">Epeira ventricosa</name>
    <dbReference type="NCBI Taxonomy" id="182803"/>
    <lineage>
        <taxon>Eukaryota</taxon>
        <taxon>Metazoa</taxon>
        <taxon>Ecdysozoa</taxon>
        <taxon>Arthropoda</taxon>
        <taxon>Chelicerata</taxon>
        <taxon>Arachnida</taxon>
        <taxon>Araneae</taxon>
        <taxon>Araneomorphae</taxon>
        <taxon>Entelegynae</taxon>
        <taxon>Araneoidea</taxon>
        <taxon>Araneidae</taxon>
        <taxon>Araneus</taxon>
    </lineage>
</organism>
<keyword evidence="7" id="KW-1185">Reference proteome</keyword>
<gene>
    <name evidence="6" type="ORF">AVEN_270414_1</name>
</gene>
<dbReference type="Pfam" id="PF00400">
    <property type="entry name" value="WD40"/>
    <property type="match status" value="2"/>
</dbReference>
<feature type="compositionally biased region" description="Acidic residues" evidence="5">
    <location>
        <begin position="528"/>
        <end position="542"/>
    </location>
</feature>
<dbReference type="GO" id="GO:0016251">
    <property type="term" value="F:RNA polymerase II general transcription initiation factor activity"/>
    <property type="evidence" value="ECO:0007669"/>
    <property type="project" value="TreeGrafter"/>
</dbReference>
<dbReference type="Gene3D" id="2.130.10.10">
    <property type="entry name" value="YVTN repeat-like/Quinoprotein amine dehydrogenase"/>
    <property type="match status" value="1"/>
</dbReference>
<dbReference type="InterPro" id="IPR015943">
    <property type="entry name" value="WD40/YVTN_repeat-like_dom_sf"/>
</dbReference>
<dbReference type="InterPro" id="IPR037264">
    <property type="entry name" value="TFIID_NTD2_sf"/>
</dbReference>
<dbReference type="AlphaFoldDB" id="A0A4Y2HPM9"/>
<feature type="region of interest" description="Disordered" evidence="5">
    <location>
        <begin position="478"/>
        <end position="555"/>
    </location>
</feature>
<keyword evidence="3" id="KW-0539">Nucleus</keyword>
<dbReference type="SUPFAM" id="SSF50978">
    <property type="entry name" value="WD40 repeat-like"/>
    <property type="match status" value="1"/>
</dbReference>
<evidence type="ECO:0000256" key="1">
    <source>
        <dbReference type="ARBA" id="ARBA00004123"/>
    </source>
</evidence>
<dbReference type="EMBL" id="BGPR01002078">
    <property type="protein sequence ID" value="GBM67354.1"/>
    <property type="molecule type" value="Genomic_DNA"/>
</dbReference>
<dbReference type="SUPFAM" id="SSF160897">
    <property type="entry name" value="Taf5 N-terminal domain-like"/>
    <property type="match status" value="1"/>
</dbReference>
<dbReference type="InterPro" id="IPR001680">
    <property type="entry name" value="WD40_rpt"/>
</dbReference>
<dbReference type="OrthoDB" id="6437584at2759"/>
<feature type="repeat" description="WD" evidence="4">
    <location>
        <begin position="621"/>
        <end position="654"/>
    </location>
</feature>
<evidence type="ECO:0000313" key="6">
    <source>
        <dbReference type="EMBL" id="GBM67354.1"/>
    </source>
</evidence>
<comment type="similarity">
    <text evidence="2">Belongs to the WD repeat TAF5 family.</text>
</comment>
<evidence type="ECO:0000256" key="4">
    <source>
        <dbReference type="PROSITE-ProRule" id="PRU00221"/>
    </source>
</evidence>
<comment type="caution">
    <text evidence="6">The sequence shown here is derived from an EMBL/GenBank/DDBJ whole genome shotgun (WGS) entry which is preliminary data.</text>
</comment>
<evidence type="ECO:0000313" key="7">
    <source>
        <dbReference type="Proteomes" id="UP000499080"/>
    </source>
</evidence>
<evidence type="ECO:0000256" key="2">
    <source>
        <dbReference type="ARBA" id="ARBA00009435"/>
    </source>
</evidence>
<reference evidence="6 7" key="1">
    <citation type="journal article" date="2019" name="Sci. Rep.">
        <title>Orb-weaving spider Araneus ventricosus genome elucidates the spidroin gene catalogue.</title>
        <authorList>
            <person name="Kono N."/>
            <person name="Nakamura H."/>
            <person name="Ohtoshi R."/>
            <person name="Moran D.A.P."/>
            <person name="Shinohara A."/>
            <person name="Yoshida Y."/>
            <person name="Fujiwara M."/>
            <person name="Mori M."/>
            <person name="Tomita M."/>
            <person name="Arakawa K."/>
        </authorList>
    </citation>
    <scope>NUCLEOTIDE SEQUENCE [LARGE SCALE GENOMIC DNA]</scope>
</reference>
<evidence type="ECO:0000256" key="3">
    <source>
        <dbReference type="ARBA" id="ARBA00023242"/>
    </source>
</evidence>
<sequence length="753" mass="87078">MNPEEVKPVWEYRNVDEENFFTTTFLELLEQYNYVWSPKIKDNLKINLGHEQKERFLHDFSKFINFDELQASVALLDIKEIYDEEYNRLLEASKKTDESKLPWFSLAHKLFRKSMIGEAREGGDISIQEFKRTELLSFYNHLIEADLLVISNRNLHLQAIHKEFLKFSSFITQPLNKKHFLVFLIPVFQHLYLLIRSHSGKSDADRFIRYYKYLYLPPDVINSLLQCETCEELQLLINSHARIRVKLSSNAYHILMNWLRDCFSESSEMFNILRVLHENFHVDIYHDKDDEDFSAVEAEVLQSIEKWMTDYEARKTQKKSKLKMSAETCKTPQSDDDLMAQKMTELEIEAETPKMPGTPLTSECNNDLVTQKMTELEIETETPKMPGTPLTSESNSSESNFEIKSSMFKLRDSARRYLEEVRQSGWDLDKIEQALLNPPDLVSSDTGKDDQEMDFLEDPGSMADENAVKEMIEQLFPSSDPEKPFEEGPSPLGHTVSVSPGDSEYVIWSDASTERNDEDDAQTRDGMDDQDLNDGNEEDSTEVQENIEPTDQDMNDASEDKHVVLFWYDEVYPVRVYAGHSMEAINCVRFHPNCSYFASASSDGNLFLFKINYDSCPVRMYRKHIAKVYTLAFSPCGKQLASADVEGMLIIWDILTYMPIKICETGQGIRSISYDISGSFIAALFYYKSWKVYNIEEDSINAVIEAESVGVPKSVHFSTDNKMLIIQYIEADKSEIAETKEKPKTKITMVNYL</sequence>
<dbReference type="PROSITE" id="PS50294">
    <property type="entry name" value="WD_REPEATS_REGION"/>
    <property type="match status" value="1"/>
</dbReference>
<dbReference type="Proteomes" id="UP000499080">
    <property type="component" value="Unassembled WGS sequence"/>
</dbReference>
<comment type="subcellular location">
    <subcellularLocation>
        <location evidence="1">Nucleus</location>
    </subcellularLocation>
</comment>
<dbReference type="GO" id="GO:0006367">
    <property type="term" value="P:transcription initiation at RNA polymerase II promoter"/>
    <property type="evidence" value="ECO:0007669"/>
    <property type="project" value="TreeGrafter"/>
</dbReference>
<dbReference type="PANTHER" id="PTHR19879:SF1">
    <property type="entry name" value="CANNONBALL-RELATED"/>
    <property type="match status" value="1"/>
</dbReference>
<dbReference type="PANTHER" id="PTHR19879">
    <property type="entry name" value="TRANSCRIPTION INITIATION FACTOR TFIID"/>
    <property type="match status" value="1"/>
</dbReference>
<protein>
    <submittedName>
        <fullName evidence="6">Uncharacterized protein</fullName>
    </submittedName>
</protein>
<dbReference type="Gene3D" id="1.25.40.500">
    <property type="entry name" value="TFIID subunit TAF5, NTD2 domain"/>
    <property type="match status" value="1"/>
</dbReference>
<feature type="region of interest" description="Disordered" evidence="5">
    <location>
        <begin position="379"/>
        <end position="400"/>
    </location>
</feature>
<evidence type="ECO:0000256" key="5">
    <source>
        <dbReference type="SAM" id="MobiDB-lite"/>
    </source>
</evidence>
<dbReference type="GO" id="GO:0005669">
    <property type="term" value="C:transcription factor TFIID complex"/>
    <property type="evidence" value="ECO:0007669"/>
    <property type="project" value="TreeGrafter"/>
</dbReference>
<dbReference type="InterPro" id="IPR036322">
    <property type="entry name" value="WD40_repeat_dom_sf"/>
</dbReference>